<dbReference type="RefSeq" id="WP_277563761.1">
    <property type="nucleotide sequence ID" value="NZ_JAPDHZ010000002.1"/>
</dbReference>
<dbReference type="InterPro" id="IPR050204">
    <property type="entry name" value="AraC_XylS_family_regulators"/>
</dbReference>
<dbReference type="SMART" id="SM00342">
    <property type="entry name" value="HTH_ARAC"/>
    <property type="match status" value="1"/>
</dbReference>
<keyword evidence="6" id="KW-1185">Reference proteome</keyword>
<dbReference type="Proteomes" id="UP001153387">
    <property type="component" value="Unassembled WGS sequence"/>
</dbReference>
<gene>
    <name evidence="5" type="ORF">OMP38_02700</name>
</gene>
<evidence type="ECO:0000313" key="6">
    <source>
        <dbReference type="Proteomes" id="UP001153387"/>
    </source>
</evidence>
<protein>
    <submittedName>
        <fullName evidence="5">AraC family transcriptional regulator</fullName>
    </submittedName>
</protein>
<dbReference type="GO" id="GO:0003700">
    <property type="term" value="F:DNA-binding transcription factor activity"/>
    <property type="evidence" value="ECO:0007669"/>
    <property type="project" value="InterPro"/>
</dbReference>
<dbReference type="InterPro" id="IPR037923">
    <property type="entry name" value="HTH-like"/>
</dbReference>
<dbReference type="SUPFAM" id="SSF51215">
    <property type="entry name" value="Regulatory protein AraC"/>
    <property type="match status" value="1"/>
</dbReference>
<dbReference type="Pfam" id="PF12833">
    <property type="entry name" value="HTH_18"/>
    <property type="match status" value="1"/>
</dbReference>
<comment type="caution">
    <text evidence="5">The sequence shown here is derived from an EMBL/GenBank/DDBJ whole genome shotgun (WGS) entry which is preliminary data.</text>
</comment>
<evidence type="ECO:0000313" key="5">
    <source>
        <dbReference type="EMBL" id="MDG0789874.1"/>
    </source>
</evidence>
<organism evidence="5 6">
    <name type="scientific">Cohnella ginsengisoli</name>
    <dbReference type="NCBI Taxonomy" id="425004"/>
    <lineage>
        <taxon>Bacteria</taxon>
        <taxon>Bacillati</taxon>
        <taxon>Bacillota</taxon>
        <taxon>Bacilli</taxon>
        <taxon>Bacillales</taxon>
        <taxon>Paenibacillaceae</taxon>
        <taxon>Cohnella</taxon>
    </lineage>
</organism>
<keyword evidence="2" id="KW-0238">DNA-binding</keyword>
<reference evidence="5 6" key="1">
    <citation type="submission" date="2022-10" db="EMBL/GenBank/DDBJ databases">
        <title>Comparative genomic analysis of Cohnella hashimotonis sp. nov., isolated from the International Space Station.</title>
        <authorList>
            <person name="Simpson A."/>
            <person name="Venkateswaran K."/>
        </authorList>
    </citation>
    <scope>NUCLEOTIDE SEQUENCE [LARGE SCALE GENOMIC DNA]</scope>
    <source>
        <strain evidence="5 6">DSM 18997</strain>
    </source>
</reference>
<dbReference type="GO" id="GO:0043565">
    <property type="term" value="F:sequence-specific DNA binding"/>
    <property type="evidence" value="ECO:0007669"/>
    <property type="project" value="InterPro"/>
</dbReference>
<dbReference type="SUPFAM" id="SSF46689">
    <property type="entry name" value="Homeodomain-like"/>
    <property type="match status" value="2"/>
</dbReference>
<dbReference type="InterPro" id="IPR003313">
    <property type="entry name" value="AraC-bd"/>
</dbReference>
<keyword evidence="1" id="KW-0805">Transcription regulation</keyword>
<dbReference type="Pfam" id="PF02311">
    <property type="entry name" value="AraC_binding"/>
    <property type="match status" value="1"/>
</dbReference>
<evidence type="ECO:0000256" key="3">
    <source>
        <dbReference type="ARBA" id="ARBA00023163"/>
    </source>
</evidence>
<sequence>MQLPFRLSSSVQLERLPASLYCVGAHAQHPVARPAGFPVMQCFIAFGGRGRFEFSDGNRLSIAAGQALLLPADEAHRYEPFPGQPWLLGFVGFEGPCAADIAGACGLPLRTAISLKETAAPAASIRALWQLAERADPDAARLLSARLYDLLLLLGSLAAGPAAPAAPPRARQSDAALERAVHYLHEHFAEPLVMSNVASAVGYSVQHFQRLFREAYGEPPLAYLRRIRLHQAAVWLEEDPRASVSDTAGRIGMDPNYFIRSFKQVYGVPPGHYRKVKRP</sequence>
<evidence type="ECO:0000256" key="1">
    <source>
        <dbReference type="ARBA" id="ARBA00023015"/>
    </source>
</evidence>
<dbReference type="Gene3D" id="1.10.10.60">
    <property type="entry name" value="Homeodomain-like"/>
    <property type="match status" value="2"/>
</dbReference>
<dbReference type="AlphaFoldDB" id="A0A9X4QKQ0"/>
<evidence type="ECO:0000256" key="2">
    <source>
        <dbReference type="ARBA" id="ARBA00023125"/>
    </source>
</evidence>
<dbReference type="EMBL" id="JAPDHZ010000002">
    <property type="protein sequence ID" value="MDG0789874.1"/>
    <property type="molecule type" value="Genomic_DNA"/>
</dbReference>
<dbReference type="PANTHER" id="PTHR46796">
    <property type="entry name" value="HTH-TYPE TRANSCRIPTIONAL ACTIVATOR RHAS-RELATED"/>
    <property type="match status" value="1"/>
</dbReference>
<keyword evidence="3" id="KW-0804">Transcription</keyword>
<dbReference type="InterPro" id="IPR018060">
    <property type="entry name" value="HTH_AraC"/>
</dbReference>
<name>A0A9X4QKQ0_9BACL</name>
<proteinExistence type="predicted"/>
<accession>A0A9X4QKQ0</accession>
<feature type="domain" description="HTH araC/xylS-type" evidence="4">
    <location>
        <begin position="178"/>
        <end position="276"/>
    </location>
</feature>
<dbReference type="PANTHER" id="PTHR46796:SF7">
    <property type="entry name" value="ARAC FAMILY TRANSCRIPTIONAL REGULATOR"/>
    <property type="match status" value="1"/>
</dbReference>
<dbReference type="PROSITE" id="PS01124">
    <property type="entry name" value="HTH_ARAC_FAMILY_2"/>
    <property type="match status" value="1"/>
</dbReference>
<dbReference type="InterPro" id="IPR009057">
    <property type="entry name" value="Homeodomain-like_sf"/>
</dbReference>
<evidence type="ECO:0000259" key="4">
    <source>
        <dbReference type="PROSITE" id="PS01124"/>
    </source>
</evidence>